<comment type="caution">
    <text evidence="1">The sequence shown here is derived from an EMBL/GenBank/DDBJ whole genome shotgun (WGS) entry which is preliminary data.</text>
</comment>
<dbReference type="RefSeq" id="WP_197004471.1">
    <property type="nucleotide sequence ID" value="NZ_BONS01000024.1"/>
</dbReference>
<protein>
    <submittedName>
        <fullName evidence="1">Transcriptional regulator with XRE-family HTH domain</fullName>
    </submittedName>
</protein>
<proteinExistence type="predicted"/>
<dbReference type="EMBL" id="JADOUF010000001">
    <property type="protein sequence ID" value="MBG6137624.1"/>
    <property type="molecule type" value="Genomic_DNA"/>
</dbReference>
<organism evidence="1 2">
    <name type="scientific">Longispora fulva</name>
    <dbReference type="NCBI Taxonomy" id="619741"/>
    <lineage>
        <taxon>Bacteria</taxon>
        <taxon>Bacillati</taxon>
        <taxon>Actinomycetota</taxon>
        <taxon>Actinomycetes</taxon>
        <taxon>Micromonosporales</taxon>
        <taxon>Micromonosporaceae</taxon>
        <taxon>Longispora</taxon>
    </lineage>
</organism>
<keyword evidence="2" id="KW-1185">Reference proteome</keyword>
<dbReference type="Proteomes" id="UP000622552">
    <property type="component" value="Unassembled WGS sequence"/>
</dbReference>
<accession>A0A8J7GRZ7</accession>
<evidence type="ECO:0000313" key="1">
    <source>
        <dbReference type="EMBL" id="MBG6137624.1"/>
    </source>
</evidence>
<name>A0A8J7GRZ7_9ACTN</name>
<gene>
    <name evidence="1" type="ORF">IW245_003818</name>
</gene>
<dbReference type="AlphaFoldDB" id="A0A8J7GRZ7"/>
<evidence type="ECO:0000313" key="2">
    <source>
        <dbReference type="Proteomes" id="UP000622552"/>
    </source>
</evidence>
<reference evidence="1" key="1">
    <citation type="submission" date="2020-11" db="EMBL/GenBank/DDBJ databases">
        <title>Sequencing the genomes of 1000 actinobacteria strains.</title>
        <authorList>
            <person name="Klenk H.-P."/>
        </authorList>
    </citation>
    <scope>NUCLEOTIDE SEQUENCE</scope>
    <source>
        <strain evidence="1">DSM 45356</strain>
    </source>
</reference>
<sequence>MNTSVAPWQLAGKMGHHSGNSVPVSNLWRHHIDGLRDGPFHTALRAAIHARSLTLDRLCERLADQGVRVSVSSLSNWQRGVSRPERPETLRALALLEEILGLRCGDLARLLGAPRRGRWPESGQGTSRVLANRLRAELDATEPGVRVLGIQEELVVGADPWPWQVDTRIVVRATTSGVDRHVVLSHSSDGGLPRLRAGRTCRLGRVRTDPAAGLTAAELLFGALTKGETYPVEYHLDGTVPEAYHGTWFRAAGQNYELTVRFDPAARVRSAHRIWRLDARSPHKDVAELRLIDGHLAHLIDFDLAPGFHGIRWVQDI</sequence>